<name>A0AA38FIQ1_TAXCH</name>
<feature type="non-terminal residue" evidence="1">
    <location>
        <position position="129"/>
    </location>
</feature>
<protein>
    <submittedName>
        <fullName evidence="1">Uncharacterized protein</fullName>
    </submittedName>
</protein>
<accession>A0AA38FIQ1</accession>
<dbReference type="AlphaFoldDB" id="A0AA38FIQ1"/>
<dbReference type="EMBL" id="JAHRHJ020000008">
    <property type="protein sequence ID" value="KAH9304165.1"/>
    <property type="molecule type" value="Genomic_DNA"/>
</dbReference>
<evidence type="ECO:0000313" key="1">
    <source>
        <dbReference type="EMBL" id="KAH9304165.1"/>
    </source>
</evidence>
<dbReference type="Proteomes" id="UP000824469">
    <property type="component" value="Unassembled WGS sequence"/>
</dbReference>
<keyword evidence="2" id="KW-1185">Reference proteome</keyword>
<sequence>VPNPHYTRRGESLRSADGKLGTEVVFWEVELGLHIERVTQKVMRHDVWVPFPRCRVMSAYVAKVVVEVTRQDLTSGKYGVGAPHWPIADVARNPCMIYMASCSGSRICWGHPKSIYTLGVFQESLSGWQ</sequence>
<evidence type="ECO:0000313" key="2">
    <source>
        <dbReference type="Proteomes" id="UP000824469"/>
    </source>
</evidence>
<gene>
    <name evidence="1" type="ORF">KI387_008569</name>
</gene>
<feature type="non-terminal residue" evidence="1">
    <location>
        <position position="1"/>
    </location>
</feature>
<reference evidence="1 2" key="1">
    <citation type="journal article" date="2021" name="Nat. Plants">
        <title>The Taxus genome provides insights into paclitaxel biosynthesis.</title>
        <authorList>
            <person name="Xiong X."/>
            <person name="Gou J."/>
            <person name="Liao Q."/>
            <person name="Li Y."/>
            <person name="Zhou Q."/>
            <person name="Bi G."/>
            <person name="Li C."/>
            <person name="Du R."/>
            <person name="Wang X."/>
            <person name="Sun T."/>
            <person name="Guo L."/>
            <person name="Liang H."/>
            <person name="Lu P."/>
            <person name="Wu Y."/>
            <person name="Zhang Z."/>
            <person name="Ro D.K."/>
            <person name="Shang Y."/>
            <person name="Huang S."/>
            <person name="Yan J."/>
        </authorList>
    </citation>
    <scope>NUCLEOTIDE SEQUENCE [LARGE SCALE GENOMIC DNA]</scope>
    <source>
        <strain evidence="1">Ta-2019</strain>
    </source>
</reference>
<proteinExistence type="predicted"/>
<comment type="caution">
    <text evidence="1">The sequence shown here is derived from an EMBL/GenBank/DDBJ whole genome shotgun (WGS) entry which is preliminary data.</text>
</comment>
<organism evidence="1 2">
    <name type="scientific">Taxus chinensis</name>
    <name type="common">Chinese yew</name>
    <name type="synonym">Taxus wallichiana var. chinensis</name>
    <dbReference type="NCBI Taxonomy" id="29808"/>
    <lineage>
        <taxon>Eukaryota</taxon>
        <taxon>Viridiplantae</taxon>
        <taxon>Streptophyta</taxon>
        <taxon>Embryophyta</taxon>
        <taxon>Tracheophyta</taxon>
        <taxon>Spermatophyta</taxon>
        <taxon>Pinopsida</taxon>
        <taxon>Pinidae</taxon>
        <taxon>Conifers II</taxon>
        <taxon>Cupressales</taxon>
        <taxon>Taxaceae</taxon>
        <taxon>Taxus</taxon>
    </lineage>
</organism>